<proteinExistence type="predicted"/>
<organism evidence="2 3">
    <name type="scientific">Corallococcus soli</name>
    <dbReference type="NCBI Taxonomy" id="2710757"/>
    <lineage>
        <taxon>Bacteria</taxon>
        <taxon>Pseudomonadati</taxon>
        <taxon>Myxococcota</taxon>
        <taxon>Myxococcia</taxon>
        <taxon>Myxococcales</taxon>
        <taxon>Cystobacterineae</taxon>
        <taxon>Myxococcaceae</taxon>
        <taxon>Corallococcus</taxon>
    </lineage>
</organism>
<comment type="caution">
    <text evidence="2">The sequence shown here is derived from an EMBL/GenBank/DDBJ whole genome shotgun (WGS) entry which is preliminary data.</text>
</comment>
<keyword evidence="1" id="KW-0472">Membrane</keyword>
<dbReference type="EMBL" id="JAAIYO010000003">
    <property type="protein sequence ID" value="MBE4749475.1"/>
    <property type="molecule type" value="Genomic_DNA"/>
</dbReference>
<keyword evidence="1" id="KW-0812">Transmembrane</keyword>
<reference evidence="2 3" key="1">
    <citation type="submission" date="2020-02" db="EMBL/GenBank/DDBJ databases">
        <authorList>
            <person name="Babadi Z.K."/>
            <person name="Risdian C."/>
            <person name="Ebrahimipour G.H."/>
            <person name="Wink J."/>
        </authorList>
    </citation>
    <scope>NUCLEOTIDE SEQUENCE [LARGE SCALE GENOMIC DNA]</scope>
    <source>
        <strain evidence="2 3">ZKHCc1 1396</strain>
    </source>
</reference>
<evidence type="ECO:0000313" key="2">
    <source>
        <dbReference type="EMBL" id="MBE4749475.1"/>
    </source>
</evidence>
<gene>
    <name evidence="2" type="ORF">G4177_15010</name>
</gene>
<keyword evidence="1" id="KW-1133">Transmembrane helix</keyword>
<evidence type="ECO:0000256" key="1">
    <source>
        <dbReference type="SAM" id="Phobius"/>
    </source>
</evidence>
<protein>
    <submittedName>
        <fullName evidence="2">DUF3592 domain-containing protein</fullName>
    </submittedName>
</protein>
<evidence type="ECO:0000313" key="3">
    <source>
        <dbReference type="Proteomes" id="UP001516472"/>
    </source>
</evidence>
<accession>A0ABR9PNH0</accession>
<keyword evidence="3" id="KW-1185">Reference proteome</keyword>
<name>A0ABR9PNH0_9BACT</name>
<feature type="transmembrane region" description="Helical" evidence="1">
    <location>
        <begin position="143"/>
        <end position="161"/>
    </location>
</feature>
<dbReference type="RefSeq" id="WP_193348842.1">
    <property type="nucleotide sequence ID" value="NZ_CBCSIP010000096.1"/>
</dbReference>
<dbReference type="Proteomes" id="UP001516472">
    <property type="component" value="Unassembled WGS sequence"/>
</dbReference>
<sequence>MQFAIPHAPRRVRLAQVPGAVARLVRGVLVALGVTALLGLGIGWVGRFFVEEQRFAARAEEVPALVARSHAPPASAREDADGTLDVLYTFADMEHTVAGVRTRADFAAGLGPGAQVMLLVDPSRPGQPREAAYARERASRMGWMPWGLGLGALVAAAGFGWEVRRLWRKEVVPLRLGALVWLTPDDGHLPEGKGEAEFPAHYFRQDVKQAVRARCRPQRAPVRNGGKVLAAVVPSEPGWCRVIDEELARKLGWVR</sequence>
<feature type="transmembrane region" description="Helical" evidence="1">
    <location>
        <begin position="21"/>
        <end position="45"/>
    </location>
</feature>